<evidence type="ECO:0000256" key="2">
    <source>
        <dbReference type="ARBA" id="ARBA00022692"/>
    </source>
</evidence>
<proteinExistence type="predicted"/>
<reference evidence="6" key="1">
    <citation type="submission" date="2022-03" db="EMBL/GenBank/DDBJ databases">
        <authorList>
            <person name="Sayadi A."/>
        </authorList>
    </citation>
    <scope>NUCLEOTIDE SEQUENCE</scope>
</reference>
<dbReference type="InterPro" id="IPR037721">
    <property type="entry name" value="Ferlin"/>
</dbReference>
<comment type="subcellular location">
    <subcellularLocation>
        <location evidence="1">Membrane</location>
    </subcellularLocation>
</comment>
<keyword evidence="5" id="KW-0472">Membrane</keyword>
<name>A0A9P0JPK7_ACAOB</name>
<accession>A0A9P0JPK7</accession>
<organism evidence="6 7">
    <name type="scientific">Acanthoscelides obtectus</name>
    <name type="common">Bean weevil</name>
    <name type="synonym">Bruchus obtectus</name>
    <dbReference type="NCBI Taxonomy" id="200917"/>
    <lineage>
        <taxon>Eukaryota</taxon>
        <taxon>Metazoa</taxon>
        <taxon>Ecdysozoa</taxon>
        <taxon>Arthropoda</taxon>
        <taxon>Hexapoda</taxon>
        <taxon>Insecta</taxon>
        <taxon>Pterygota</taxon>
        <taxon>Neoptera</taxon>
        <taxon>Endopterygota</taxon>
        <taxon>Coleoptera</taxon>
        <taxon>Polyphaga</taxon>
        <taxon>Cucujiformia</taxon>
        <taxon>Chrysomeloidea</taxon>
        <taxon>Chrysomelidae</taxon>
        <taxon>Bruchinae</taxon>
        <taxon>Bruchini</taxon>
        <taxon>Acanthoscelides</taxon>
    </lineage>
</organism>
<evidence type="ECO:0000256" key="3">
    <source>
        <dbReference type="ARBA" id="ARBA00022737"/>
    </source>
</evidence>
<dbReference type="EMBL" id="CAKOFQ010006670">
    <property type="protein sequence ID" value="CAH1957363.1"/>
    <property type="molecule type" value="Genomic_DNA"/>
</dbReference>
<protein>
    <submittedName>
        <fullName evidence="6">Uncharacterized protein</fullName>
    </submittedName>
</protein>
<evidence type="ECO:0000313" key="7">
    <source>
        <dbReference type="Proteomes" id="UP001152888"/>
    </source>
</evidence>
<keyword evidence="3" id="KW-0677">Repeat</keyword>
<evidence type="ECO:0000256" key="1">
    <source>
        <dbReference type="ARBA" id="ARBA00004370"/>
    </source>
</evidence>
<dbReference type="GO" id="GO:0016020">
    <property type="term" value="C:membrane"/>
    <property type="evidence" value="ECO:0007669"/>
    <property type="project" value="UniProtKB-SubCell"/>
</dbReference>
<dbReference type="PANTHER" id="PTHR12546">
    <property type="entry name" value="FER-1-LIKE"/>
    <property type="match status" value="1"/>
</dbReference>
<comment type="caution">
    <text evidence="6">The sequence shown here is derived from an EMBL/GenBank/DDBJ whole genome shotgun (WGS) entry which is preliminary data.</text>
</comment>
<keyword evidence="2" id="KW-0812">Transmembrane</keyword>
<dbReference type="OrthoDB" id="270970at2759"/>
<evidence type="ECO:0000256" key="4">
    <source>
        <dbReference type="ARBA" id="ARBA00022989"/>
    </source>
</evidence>
<keyword evidence="4" id="KW-1133">Transmembrane helix</keyword>
<dbReference type="GO" id="GO:0007009">
    <property type="term" value="P:plasma membrane organization"/>
    <property type="evidence" value="ECO:0007669"/>
    <property type="project" value="TreeGrafter"/>
</dbReference>
<evidence type="ECO:0000313" key="6">
    <source>
        <dbReference type="EMBL" id="CAH1957363.1"/>
    </source>
</evidence>
<dbReference type="Proteomes" id="UP001152888">
    <property type="component" value="Unassembled WGS sequence"/>
</dbReference>
<dbReference type="AlphaFoldDB" id="A0A9P0JPK7"/>
<dbReference type="PANTHER" id="PTHR12546:SF60">
    <property type="entry name" value="MISFIRE, ISOFORM F"/>
    <property type="match status" value="1"/>
</dbReference>
<sequence length="127" mass="14611">MTNASKDNKSKFSLWSLFRPKFLLNKLQGSASEATTYEPLPQEDIIDTRDFDWWTKFYASIGEGPQMGDDEFVKQVQTLKVYDTELEKQSEFKGFTDKLTTFEMYKGKRTGDDSIDGENITGCFKGM</sequence>
<evidence type="ECO:0000256" key="5">
    <source>
        <dbReference type="ARBA" id="ARBA00023136"/>
    </source>
</evidence>
<gene>
    <name evidence="6" type="ORF">ACAOBT_LOCUS2049</name>
</gene>
<keyword evidence="7" id="KW-1185">Reference proteome</keyword>